<accession>A0A252A2S5</accession>
<feature type="transmembrane region" description="Helical" evidence="1">
    <location>
        <begin position="6"/>
        <end position="27"/>
    </location>
</feature>
<protein>
    <submittedName>
        <fullName evidence="2">Uncharacterized protein</fullName>
    </submittedName>
</protein>
<comment type="caution">
    <text evidence="2">The sequence shown here is derived from an EMBL/GenBank/DDBJ whole genome shotgun (WGS) entry which is preliminary data.</text>
</comment>
<keyword evidence="1" id="KW-1133">Transmembrane helix</keyword>
<dbReference type="Proteomes" id="UP000194639">
    <property type="component" value="Unassembled WGS sequence"/>
</dbReference>
<keyword evidence="1" id="KW-0812">Transmembrane</keyword>
<keyword evidence="1" id="KW-0472">Membrane</keyword>
<gene>
    <name evidence="2" type="ORF">HK12_03540</name>
</gene>
<evidence type="ECO:0000256" key="1">
    <source>
        <dbReference type="SAM" id="Phobius"/>
    </source>
</evidence>
<dbReference type="AlphaFoldDB" id="A0A252A2S5"/>
<evidence type="ECO:0000313" key="3">
    <source>
        <dbReference type="Proteomes" id="UP000194639"/>
    </source>
</evidence>
<dbReference type="EMBL" id="JOMO01000019">
    <property type="protein sequence ID" value="OUI82714.1"/>
    <property type="molecule type" value="Genomic_DNA"/>
</dbReference>
<proteinExistence type="predicted"/>
<organism evidence="2 3">
    <name type="scientific">Acetobacter orientalis</name>
    <dbReference type="NCBI Taxonomy" id="146474"/>
    <lineage>
        <taxon>Bacteria</taxon>
        <taxon>Pseudomonadati</taxon>
        <taxon>Pseudomonadota</taxon>
        <taxon>Alphaproteobacteria</taxon>
        <taxon>Acetobacterales</taxon>
        <taxon>Acetobacteraceae</taxon>
        <taxon>Acetobacter</taxon>
    </lineage>
</organism>
<name>A0A252A2S5_9PROT</name>
<evidence type="ECO:0000313" key="2">
    <source>
        <dbReference type="EMBL" id="OUI82714.1"/>
    </source>
</evidence>
<sequence>MDNSGVGETLLVIVAGAIVTAAGFIIVKIYGQHEDTPHEQEKPFNKDVSAHSVETQVRFAAVVTAQQFREAGHSPNAAASLFSNASMRWAGTEIQWAENARRMELPSLSQCPEDDSAEIIVTFTSFLLENKIPTNRLTMRSCLNDRAAKGKLSFSGLYNRPLALNPTRFDFKKG</sequence>
<reference evidence="2 3" key="1">
    <citation type="submission" date="2014-06" db="EMBL/GenBank/DDBJ databases">
        <authorList>
            <person name="Ju J."/>
            <person name="Zhang J."/>
        </authorList>
    </citation>
    <scope>NUCLEOTIDE SEQUENCE [LARGE SCALE GENOMIC DNA]</scope>
    <source>
        <strain evidence="2">DmW_045</strain>
    </source>
</reference>